<organism evidence="3 4">
    <name type="scientific">Bradyrhizobium jicamae</name>
    <dbReference type="NCBI Taxonomy" id="280332"/>
    <lineage>
        <taxon>Bacteria</taxon>
        <taxon>Pseudomonadati</taxon>
        <taxon>Pseudomonadota</taxon>
        <taxon>Alphaproteobacteria</taxon>
        <taxon>Hyphomicrobiales</taxon>
        <taxon>Nitrobacteraceae</taxon>
        <taxon>Bradyrhizobium</taxon>
    </lineage>
</organism>
<feature type="chain" id="PRO_5046660344" evidence="2">
    <location>
        <begin position="22"/>
        <end position="93"/>
    </location>
</feature>
<dbReference type="EMBL" id="JAFCJH010000017">
    <property type="protein sequence ID" value="MBR0797277.1"/>
    <property type="molecule type" value="Genomic_DNA"/>
</dbReference>
<reference evidence="4" key="1">
    <citation type="journal article" date="2021" name="ISME J.">
        <title>Evolutionary origin and ecological implication of a unique nif island in free-living Bradyrhizobium lineages.</title>
        <authorList>
            <person name="Tao J."/>
        </authorList>
    </citation>
    <scope>NUCLEOTIDE SEQUENCE [LARGE SCALE GENOMIC DNA]</scope>
    <source>
        <strain evidence="4">SZCCT0434</strain>
    </source>
</reference>
<name>A0ABS5FKI2_9BRAD</name>
<gene>
    <name evidence="3" type="ORF">JQ615_17950</name>
</gene>
<feature type="compositionally biased region" description="Basic and acidic residues" evidence="1">
    <location>
        <begin position="83"/>
        <end position="93"/>
    </location>
</feature>
<dbReference type="RefSeq" id="WP_212396820.1">
    <property type="nucleotide sequence ID" value="NZ_JAFCJH010000017.1"/>
</dbReference>
<keyword evidence="2" id="KW-0732">Signal</keyword>
<sequence length="93" mass="9256">MKLHAAAMLMAALMLSGTVLAQSSGPSGGAVEGGKGANVTTTGQALNSDKKTGDSGPPIEKAARPAKPDNGAAGNTVGVNRGTKADRRNEHYP</sequence>
<feature type="compositionally biased region" description="Gly residues" evidence="1">
    <location>
        <begin position="26"/>
        <end position="36"/>
    </location>
</feature>
<accession>A0ABS5FKI2</accession>
<protein>
    <submittedName>
        <fullName evidence="3">Uncharacterized protein</fullName>
    </submittedName>
</protein>
<feature type="signal peptide" evidence="2">
    <location>
        <begin position="1"/>
        <end position="21"/>
    </location>
</feature>
<evidence type="ECO:0000313" key="4">
    <source>
        <dbReference type="Proteomes" id="UP001315278"/>
    </source>
</evidence>
<keyword evidence="4" id="KW-1185">Reference proteome</keyword>
<comment type="caution">
    <text evidence="3">The sequence shown here is derived from an EMBL/GenBank/DDBJ whole genome shotgun (WGS) entry which is preliminary data.</text>
</comment>
<evidence type="ECO:0000256" key="1">
    <source>
        <dbReference type="SAM" id="MobiDB-lite"/>
    </source>
</evidence>
<proteinExistence type="predicted"/>
<feature type="compositionally biased region" description="Polar residues" evidence="1">
    <location>
        <begin position="38"/>
        <end position="47"/>
    </location>
</feature>
<feature type="region of interest" description="Disordered" evidence="1">
    <location>
        <begin position="20"/>
        <end position="93"/>
    </location>
</feature>
<evidence type="ECO:0000313" key="3">
    <source>
        <dbReference type="EMBL" id="MBR0797277.1"/>
    </source>
</evidence>
<evidence type="ECO:0000256" key="2">
    <source>
        <dbReference type="SAM" id="SignalP"/>
    </source>
</evidence>
<dbReference type="Proteomes" id="UP001315278">
    <property type="component" value="Unassembled WGS sequence"/>
</dbReference>